<dbReference type="GO" id="GO:0016020">
    <property type="term" value="C:membrane"/>
    <property type="evidence" value="ECO:0007669"/>
    <property type="project" value="UniProtKB-SubCell"/>
</dbReference>
<evidence type="ECO:0000256" key="1">
    <source>
        <dbReference type="ARBA" id="ARBA00004141"/>
    </source>
</evidence>
<dbReference type="GO" id="GO:0015179">
    <property type="term" value="F:L-amino acid transmembrane transporter activity"/>
    <property type="evidence" value="ECO:0007669"/>
    <property type="project" value="TreeGrafter"/>
</dbReference>
<protein>
    <submittedName>
        <fullName evidence="7">APA family basic amino acid/polyamine antiporter</fullName>
    </submittedName>
</protein>
<dbReference type="AlphaFoldDB" id="A0A8E2EVR0"/>
<feature type="transmembrane region" description="Helical" evidence="6">
    <location>
        <begin position="274"/>
        <end position="297"/>
    </location>
</feature>
<evidence type="ECO:0000256" key="2">
    <source>
        <dbReference type="ARBA" id="ARBA00022692"/>
    </source>
</evidence>
<keyword evidence="8" id="KW-1185">Reference proteome</keyword>
<comment type="subcellular location">
    <subcellularLocation>
        <location evidence="1">Membrane</location>
        <topology evidence="1">Multi-pass membrane protein</topology>
    </subcellularLocation>
</comment>
<feature type="transmembrane region" description="Helical" evidence="6">
    <location>
        <begin position="471"/>
        <end position="498"/>
    </location>
</feature>
<evidence type="ECO:0000313" key="7">
    <source>
        <dbReference type="EMBL" id="OCL05471.1"/>
    </source>
</evidence>
<evidence type="ECO:0000256" key="3">
    <source>
        <dbReference type="ARBA" id="ARBA00022989"/>
    </source>
</evidence>
<dbReference type="InterPro" id="IPR002293">
    <property type="entry name" value="AA/rel_permease1"/>
</dbReference>
<feature type="compositionally biased region" description="Polar residues" evidence="5">
    <location>
        <begin position="7"/>
        <end position="24"/>
    </location>
</feature>
<feature type="transmembrane region" description="Helical" evidence="6">
    <location>
        <begin position="404"/>
        <end position="425"/>
    </location>
</feature>
<dbReference type="Proteomes" id="UP000250140">
    <property type="component" value="Unassembled WGS sequence"/>
</dbReference>
<feature type="transmembrane region" description="Helical" evidence="6">
    <location>
        <begin position="165"/>
        <end position="186"/>
    </location>
</feature>
<feature type="transmembrane region" description="Helical" evidence="6">
    <location>
        <begin position="48"/>
        <end position="68"/>
    </location>
</feature>
<feature type="region of interest" description="Disordered" evidence="5">
    <location>
        <begin position="1"/>
        <end position="40"/>
    </location>
</feature>
<dbReference type="OrthoDB" id="5982228at2759"/>
<keyword evidence="2 6" id="KW-0812">Transmembrane</keyword>
<feature type="transmembrane region" description="Helical" evidence="6">
    <location>
        <begin position="80"/>
        <end position="104"/>
    </location>
</feature>
<feature type="transmembrane region" description="Helical" evidence="6">
    <location>
        <begin position="125"/>
        <end position="145"/>
    </location>
</feature>
<reference evidence="7 8" key="1">
    <citation type="journal article" date="2016" name="Nat. Commun.">
        <title>Ectomycorrhizal ecology is imprinted in the genome of the dominant symbiotic fungus Cenococcum geophilum.</title>
        <authorList>
            <consortium name="DOE Joint Genome Institute"/>
            <person name="Peter M."/>
            <person name="Kohler A."/>
            <person name="Ohm R.A."/>
            <person name="Kuo A."/>
            <person name="Krutzmann J."/>
            <person name="Morin E."/>
            <person name="Arend M."/>
            <person name="Barry K.W."/>
            <person name="Binder M."/>
            <person name="Choi C."/>
            <person name="Clum A."/>
            <person name="Copeland A."/>
            <person name="Grisel N."/>
            <person name="Haridas S."/>
            <person name="Kipfer T."/>
            <person name="LaButti K."/>
            <person name="Lindquist E."/>
            <person name="Lipzen A."/>
            <person name="Maire R."/>
            <person name="Meier B."/>
            <person name="Mihaltcheva S."/>
            <person name="Molinier V."/>
            <person name="Murat C."/>
            <person name="Poggeler S."/>
            <person name="Quandt C.A."/>
            <person name="Sperisen C."/>
            <person name="Tritt A."/>
            <person name="Tisserant E."/>
            <person name="Crous P.W."/>
            <person name="Henrissat B."/>
            <person name="Nehls U."/>
            <person name="Egli S."/>
            <person name="Spatafora J.W."/>
            <person name="Grigoriev I.V."/>
            <person name="Martin F.M."/>
        </authorList>
    </citation>
    <scope>NUCLEOTIDE SEQUENCE [LARGE SCALE GENOMIC DNA]</scope>
    <source>
        <strain evidence="7 8">CBS 207.34</strain>
    </source>
</reference>
<evidence type="ECO:0000256" key="4">
    <source>
        <dbReference type="ARBA" id="ARBA00023136"/>
    </source>
</evidence>
<dbReference type="Pfam" id="PF13520">
    <property type="entry name" value="AA_permease_2"/>
    <property type="match status" value="1"/>
</dbReference>
<accession>A0A8E2EVR0</accession>
<name>A0A8E2EVR0_9PEZI</name>
<feature type="transmembrane region" description="Helical" evidence="6">
    <location>
        <begin position="198"/>
        <end position="219"/>
    </location>
</feature>
<organism evidence="7 8">
    <name type="scientific">Glonium stellatum</name>
    <dbReference type="NCBI Taxonomy" id="574774"/>
    <lineage>
        <taxon>Eukaryota</taxon>
        <taxon>Fungi</taxon>
        <taxon>Dikarya</taxon>
        <taxon>Ascomycota</taxon>
        <taxon>Pezizomycotina</taxon>
        <taxon>Dothideomycetes</taxon>
        <taxon>Pleosporomycetidae</taxon>
        <taxon>Gloniales</taxon>
        <taxon>Gloniaceae</taxon>
        <taxon>Glonium</taxon>
    </lineage>
</organism>
<proteinExistence type="predicted"/>
<sequence>MFKLFRSQLNPGSPAASVSPQSPKESYHGGGATEVDTSAARSESKREIGVFSAIFLIFNRMVGTGIFATPSAILALSGSVGLSLFIWVAGMVIAAAGMAVYLEFGTGIPRNGGEKNYLEFVYRRPKYLATGFYTGYVVLLGWAGSNSVIFGEYILNAAEVKVNRWNQRGIGLACITTAFLIHGLALKWGLRLQNLLGIIKLSVVLLIVVSGWAALGGALKVDKPHNFDNAFAGTTGSAYDIVTALYNVIWSYIGYSNANYALSETKNPVRTLKIAAPVALISVAIIYMFVNIAYFAAVPKADILSSGRILAASYFENVFGTSAGRALSVFVALSAFGNVLSVIFSQGRLVQELGREGILPYSSFWASNRPFNAPLAGLWEHWLVSVIIMLAPPPGDAYNFILNVISYPLAIVNVFVAAGLLYLYLPNSKIKWSPPFRASWPVALLFLLSNVYLVIAPFIPPKAGQNVYKSLPYYLHCAVGMGIIAAGGVYWLIWAIVLPRVGKYELVRETRVDPMDGWERSIFSKRKL</sequence>
<evidence type="ECO:0000256" key="6">
    <source>
        <dbReference type="SAM" id="Phobius"/>
    </source>
</evidence>
<feature type="transmembrane region" description="Helical" evidence="6">
    <location>
        <begin position="231"/>
        <end position="253"/>
    </location>
</feature>
<dbReference type="PANTHER" id="PTHR11785:SF498">
    <property type="entry name" value="HIGH-AFFINITY METHIONINE PERMEASE"/>
    <property type="match status" value="1"/>
</dbReference>
<gene>
    <name evidence="7" type="ORF">AOQ84DRAFT_413462</name>
</gene>
<keyword evidence="4 6" id="KW-0472">Membrane</keyword>
<dbReference type="PANTHER" id="PTHR11785">
    <property type="entry name" value="AMINO ACID TRANSPORTER"/>
    <property type="match status" value="1"/>
</dbReference>
<feature type="transmembrane region" description="Helical" evidence="6">
    <location>
        <begin position="371"/>
        <end position="392"/>
    </location>
</feature>
<evidence type="ECO:0000256" key="5">
    <source>
        <dbReference type="SAM" id="MobiDB-lite"/>
    </source>
</evidence>
<dbReference type="PIRSF" id="PIRSF006060">
    <property type="entry name" value="AA_transporter"/>
    <property type="match status" value="1"/>
</dbReference>
<feature type="transmembrane region" description="Helical" evidence="6">
    <location>
        <begin position="326"/>
        <end position="350"/>
    </location>
</feature>
<dbReference type="InterPro" id="IPR050598">
    <property type="entry name" value="AminoAcid_Transporter"/>
</dbReference>
<dbReference type="EMBL" id="KV750278">
    <property type="protein sequence ID" value="OCL05471.1"/>
    <property type="molecule type" value="Genomic_DNA"/>
</dbReference>
<dbReference type="Gene3D" id="1.20.1740.10">
    <property type="entry name" value="Amino acid/polyamine transporter I"/>
    <property type="match status" value="1"/>
</dbReference>
<keyword evidence="3 6" id="KW-1133">Transmembrane helix</keyword>
<dbReference type="FunFam" id="1.20.1740.10:FF:000025">
    <property type="entry name" value="High-affinity methionine permease"/>
    <property type="match status" value="1"/>
</dbReference>
<evidence type="ECO:0000313" key="8">
    <source>
        <dbReference type="Proteomes" id="UP000250140"/>
    </source>
</evidence>
<feature type="transmembrane region" description="Helical" evidence="6">
    <location>
        <begin position="437"/>
        <end position="459"/>
    </location>
</feature>